<evidence type="ECO:0000313" key="18">
    <source>
        <dbReference type="Proteomes" id="UP000619545"/>
    </source>
</evidence>
<keyword evidence="7 14" id="KW-0862">Zinc</keyword>
<dbReference type="SUPFAM" id="SSF52954">
    <property type="entry name" value="Class II aaRS ABD-related"/>
    <property type="match status" value="1"/>
</dbReference>
<dbReference type="EMBL" id="DUJS01000004">
    <property type="protein sequence ID" value="HII70295.1"/>
    <property type="molecule type" value="Genomic_DNA"/>
</dbReference>
<evidence type="ECO:0000259" key="16">
    <source>
        <dbReference type="PROSITE" id="PS50862"/>
    </source>
</evidence>
<evidence type="ECO:0000313" key="17">
    <source>
        <dbReference type="EMBL" id="HII70295.1"/>
    </source>
</evidence>
<dbReference type="FunFam" id="3.40.50.800:FF:000001">
    <property type="entry name" value="Threonine--tRNA ligase"/>
    <property type="match status" value="1"/>
</dbReference>
<feature type="binding site" evidence="14">
    <location>
        <position position="340"/>
    </location>
    <ligand>
        <name>Zn(2+)</name>
        <dbReference type="ChEBI" id="CHEBI:29105"/>
        <note>catalytic</note>
    </ligand>
</feature>
<dbReference type="Gene3D" id="3.40.50.800">
    <property type="entry name" value="Anticodon-binding domain"/>
    <property type="match status" value="1"/>
</dbReference>
<dbReference type="PRINTS" id="PR01047">
    <property type="entry name" value="TRNASYNTHTHR"/>
</dbReference>
<evidence type="ECO:0000256" key="2">
    <source>
        <dbReference type="ARBA" id="ARBA00022490"/>
    </source>
</evidence>
<comment type="catalytic activity">
    <reaction evidence="12 14">
        <text>tRNA(Thr) + L-threonine + ATP = L-threonyl-tRNA(Thr) + AMP + diphosphate + H(+)</text>
        <dbReference type="Rhea" id="RHEA:24624"/>
        <dbReference type="Rhea" id="RHEA-COMP:9670"/>
        <dbReference type="Rhea" id="RHEA-COMP:9704"/>
        <dbReference type="ChEBI" id="CHEBI:15378"/>
        <dbReference type="ChEBI" id="CHEBI:30616"/>
        <dbReference type="ChEBI" id="CHEBI:33019"/>
        <dbReference type="ChEBI" id="CHEBI:57926"/>
        <dbReference type="ChEBI" id="CHEBI:78442"/>
        <dbReference type="ChEBI" id="CHEBI:78534"/>
        <dbReference type="ChEBI" id="CHEBI:456215"/>
        <dbReference type="EC" id="6.1.1.3"/>
    </reaction>
</comment>
<evidence type="ECO:0000256" key="10">
    <source>
        <dbReference type="ARBA" id="ARBA00022917"/>
    </source>
</evidence>
<evidence type="ECO:0000256" key="12">
    <source>
        <dbReference type="ARBA" id="ARBA00049515"/>
    </source>
</evidence>
<dbReference type="CDD" id="cd00860">
    <property type="entry name" value="ThrRS_anticodon"/>
    <property type="match status" value="1"/>
</dbReference>
<dbReference type="InterPro" id="IPR023509">
    <property type="entry name" value="DTD-like_sf"/>
</dbReference>
<keyword evidence="8 14" id="KW-0067">ATP-binding</keyword>
<dbReference type="PROSITE" id="PS50862">
    <property type="entry name" value="AA_TRNA_LIGASE_II"/>
    <property type="match status" value="1"/>
</dbReference>
<evidence type="ECO:0000256" key="4">
    <source>
        <dbReference type="ARBA" id="ARBA00022598"/>
    </source>
</evidence>
<evidence type="ECO:0000256" key="5">
    <source>
        <dbReference type="ARBA" id="ARBA00022723"/>
    </source>
</evidence>
<dbReference type="RefSeq" id="WP_011018914.1">
    <property type="nucleotide sequence ID" value="NZ_DUJS01000004.1"/>
</dbReference>
<evidence type="ECO:0000256" key="8">
    <source>
        <dbReference type="ARBA" id="ARBA00022840"/>
    </source>
</evidence>
<dbReference type="Pfam" id="PF03129">
    <property type="entry name" value="HGTP_anticodon"/>
    <property type="match status" value="1"/>
</dbReference>
<evidence type="ECO:0000256" key="13">
    <source>
        <dbReference type="ARBA" id="ARBA00060816"/>
    </source>
</evidence>
<comment type="cofactor">
    <cofactor evidence="14">
        <name>Zn(2+)</name>
        <dbReference type="ChEBI" id="CHEBI:29105"/>
    </cofactor>
    <text evidence="14">Binds 1 zinc ion per subunit.</text>
</comment>
<evidence type="ECO:0000256" key="7">
    <source>
        <dbReference type="ARBA" id="ARBA00022833"/>
    </source>
</evidence>
<dbReference type="SUPFAM" id="SSF55681">
    <property type="entry name" value="Class II aaRS and biotin synthetases"/>
    <property type="match status" value="1"/>
</dbReference>
<evidence type="ECO:0000256" key="3">
    <source>
        <dbReference type="ARBA" id="ARBA00022555"/>
    </source>
</evidence>
<dbReference type="InterPro" id="IPR015011">
    <property type="entry name" value="Threonyl-tRNA_syn_edit_dom_arc"/>
</dbReference>
<organism evidence="17 18">
    <name type="scientific">Methanopyrus kandleri</name>
    <dbReference type="NCBI Taxonomy" id="2320"/>
    <lineage>
        <taxon>Archaea</taxon>
        <taxon>Methanobacteriati</taxon>
        <taxon>Methanobacteriota</taxon>
        <taxon>Methanomada group</taxon>
        <taxon>Methanopyri</taxon>
        <taxon>Methanopyrales</taxon>
        <taxon>Methanopyraceae</taxon>
        <taxon>Methanopyrus</taxon>
    </lineage>
</organism>
<accession>A0A832WKM8</accession>
<dbReference type="InterPro" id="IPR033728">
    <property type="entry name" value="ThrRS_core"/>
</dbReference>
<dbReference type="PANTHER" id="PTHR11451">
    <property type="entry name" value="THREONINE-TRNA LIGASE"/>
    <property type="match status" value="1"/>
</dbReference>
<keyword evidence="5 14" id="KW-0479">Metal-binding</keyword>
<dbReference type="InterPro" id="IPR036621">
    <property type="entry name" value="Anticodon-bd_dom_sf"/>
</dbReference>
<dbReference type="GO" id="GO:0002161">
    <property type="term" value="F:aminoacyl-tRNA deacylase activity"/>
    <property type="evidence" value="ECO:0007669"/>
    <property type="project" value="UniProtKB-ARBA"/>
</dbReference>
<feature type="domain" description="Aminoacyl-transfer RNA synthetases class-II family profile" evidence="16">
    <location>
        <begin position="193"/>
        <end position="496"/>
    </location>
</feature>
<comment type="subunit">
    <text evidence="14">Homodimer.</text>
</comment>
<feature type="binding site" evidence="14">
    <location>
        <position position="289"/>
    </location>
    <ligand>
        <name>Zn(2+)</name>
        <dbReference type="ChEBI" id="CHEBI:29105"/>
        <note>catalytic</note>
    </ligand>
</feature>
<keyword evidence="9 14" id="KW-0694">RNA-binding</keyword>
<keyword evidence="3 14" id="KW-0820">tRNA-binding</keyword>
<dbReference type="InterPro" id="IPR002314">
    <property type="entry name" value="aa-tRNA-synt_IIb"/>
</dbReference>
<dbReference type="GO" id="GO:0008270">
    <property type="term" value="F:zinc ion binding"/>
    <property type="evidence" value="ECO:0007669"/>
    <property type="project" value="InterPro"/>
</dbReference>
<feature type="binding site" evidence="14">
    <location>
        <position position="467"/>
    </location>
    <ligand>
        <name>Zn(2+)</name>
        <dbReference type="ChEBI" id="CHEBI:29105"/>
        <note>catalytic</note>
    </ligand>
</feature>
<name>A0A832WKM8_9EURY</name>
<dbReference type="InterPro" id="IPR002320">
    <property type="entry name" value="Thr-tRNA-ligase_IIa"/>
</dbReference>
<evidence type="ECO:0000256" key="11">
    <source>
        <dbReference type="ARBA" id="ARBA00023146"/>
    </source>
</evidence>
<keyword evidence="4 14" id="KW-0436">Ligase</keyword>
<dbReference type="Proteomes" id="UP000619545">
    <property type="component" value="Unassembled WGS sequence"/>
</dbReference>
<evidence type="ECO:0000256" key="14">
    <source>
        <dbReference type="HAMAP-Rule" id="MF_00184"/>
    </source>
</evidence>
<dbReference type="CDD" id="cd00771">
    <property type="entry name" value="ThrRS_core"/>
    <property type="match status" value="1"/>
</dbReference>
<reference evidence="17" key="1">
    <citation type="journal article" date="2020" name="bioRxiv">
        <title>A rank-normalized archaeal taxonomy based on genome phylogeny resolves widespread incomplete and uneven classifications.</title>
        <authorList>
            <person name="Rinke C."/>
            <person name="Chuvochina M."/>
            <person name="Mussig A.J."/>
            <person name="Chaumeil P.-A."/>
            <person name="Waite D.W."/>
            <person name="Whitman W.B."/>
            <person name="Parks D.H."/>
            <person name="Hugenholtz P."/>
        </authorList>
    </citation>
    <scope>NUCLEOTIDE SEQUENCE</scope>
    <source>
        <strain evidence="17">UBA8853</strain>
    </source>
</reference>
<keyword evidence="2 14" id="KW-0963">Cytoplasm</keyword>
<evidence type="ECO:0000256" key="15">
    <source>
        <dbReference type="SAM" id="MobiDB-lite"/>
    </source>
</evidence>
<dbReference type="InterPro" id="IPR004154">
    <property type="entry name" value="Anticodon-bd"/>
</dbReference>
<sequence>MRLLFIHADEMSFEARQKTKIAEEEPPIKEAEVEDCLVVFAAVQEADEENPKAIAEAAVEEIEDVAGELKADRIVLYPYAHLADDLASPDVAVEVLKRMEGLLKERGYEVVRAPFGWYKAFRLACKGHPLSELSRTVTPEAAEEAEEEKIESEFLVYMDGELIPVEEVDLSELPEDFRHLVMHELGEERETGDEEPAHVKLMREKEICDHEPAADVGHVRWYPKGHVVRRCLAEYVENLMADLGAAVVETPVMYDLSEDAIREHADKFGERQYRIRAGNRALMLRYAACFGAFRLLADTTLSRRHLPLKIYELSQSFRLEQSGEVVGLKRLRAFTMPDLHTVCADMDEAVEEFLEQAKLCLEVGLDLGLEYEVVFRTTEKFLKERKEVLEELAEAMEKAYGDAKPVLVEVLPERKHYWECKVDFAFIDSLGRPIENPTVQIDVESGRRFGITYADESGDERHPVILHCSPTGSLERVICAILEGQYKRFEQEGKLPTLPTWLSPVQARVIPVSEKVLEEAEKVFEELKSEGFRVDLDDRDEPVGRKIRDAGEEWVPYVIVIGEEEVKKGTLSVTIREESTLKEQRREEMTLEELVERLERETEGKPRVPLTIPDRLSRRPRFGR</sequence>
<proteinExistence type="inferred from homology"/>
<dbReference type="GO" id="GO:0005737">
    <property type="term" value="C:cytoplasm"/>
    <property type="evidence" value="ECO:0007669"/>
    <property type="project" value="UniProtKB-SubCell"/>
</dbReference>
<dbReference type="OMA" id="SCKGHPL"/>
<dbReference type="GO" id="GO:0000049">
    <property type="term" value="F:tRNA binding"/>
    <property type="evidence" value="ECO:0007669"/>
    <property type="project" value="UniProtKB-KW"/>
</dbReference>
<feature type="region of interest" description="Disordered" evidence="15">
    <location>
        <begin position="598"/>
        <end position="624"/>
    </location>
</feature>
<keyword evidence="6 14" id="KW-0547">Nucleotide-binding</keyword>
<evidence type="ECO:0000256" key="1">
    <source>
        <dbReference type="ARBA" id="ARBA00004496"/>
    </source>
</evidence>
<dbReference type="Gene3D" id="3.50.80.10">
    <property type="entry name" value="D-tyrosyl-tRNA(Tyr) deacylase"/>
    <property type="match status" value="1"/>
</dbReference>
<comment type="similarity">
    <text evidence="13">Belongs to the class-II aminoacyl-tRNA synthetase family. Archaea-specific ThrRS editing domain subfamily.</text>
</comment>
<dbReference type="NCBIfam" id="TIGR00418">
    <property type="entry name" value="thrS"/>
    <property type="match status" value="1"/>
</dbReference>
<keyword evidence="10 14" id="KW-0648">Protein biosynthesis</keyword>
<protein>
    <recommendedName>
        <fullName evidence="14">Threonine--tRNA ligase</fullName>
        <ecNumber evidence="14">6.1.1.3</ecNumber>
    </recommendedName>
    <alternativeName>
        <fullName evidence="14">Threonyl-tRNA synthetase</fullName>
        <shortName evidence="14">ThrRS</shortName>
    </alternativeName>
</protein>
<dbReference type="GO" id="GO:0006435">
    <property type="term" value="P:threonyl-tRNA aminoacylation"/>
    <property type="evidence" value="ECO:0007669"/>
    <property type="project" value="UniProtKB-UniRule"/>
</dbReference>
<dbReference type="Pfam" id="PF00587">
    <property type="entry name" value="tRNA-synt_2b"/>
    <property type="match status" value="1"/>
</dbReference>
<dbReference type="NCBIfam" id="NF003068">
    <property type="entry name" value="PRK03991.1"/>
    <property type="match status" value="1"/>
</dbReference>
<dbReference type="InterPro" id="IPR047246">
    <property type="entry name" value="ThrRS_anticodon"/>
</dbReference>
<dbReference type="InterPro" id="IPR045864">
    <property type="entry name" value="aa-tRNA-synth_II/BPL/LPL"/>
</dbReference>
<evidence type="ECO:0000256" key="6">
    <source>
        <dbReference type="ARBA" id="ARBA00022741"/>
    </source>
</evidence>
<dbReference type="AlphaFoldDB" id="A0A832WKM8"/>
<dbReference type="InterPro" id="IPR006195">
    <property type="entry name" value="aa-tRNA-synth_II"/>
</dbReference>
<dbReference type="EC" id="6.1.1.3" evidence="14"/>
<comment type="caution">
    <text evidence="14">Lacks conserved residue(s) required for the propagation of feature annotation.</text>
</comment>
<dbReference type="PANTHER" id="PTHR11451:SF44">
    <property type="entry name" value="THREONINE--TRNA LIGASE, CHLOROPLASTIC_MITOCHONDRIAL 2"/>
    <property type="match status" value="1"/>
</dbReference>
<dbReference type="SMR" id="A0A832WKM8"/>
<dbReference type="GO" id="GO:0005524">
    <property type="term" value="F:ATP binding"/>
    <property type="evidence" value="ECO:0007669"/>
    <property type="project" value="UniProtKB-UniRule"/>
</dbReference>
<comment type="subcellular location">
    <subcellularLocation>
        <location evidence="1 14">Cytoplasm</location>
    </subcellularLocation>
</comment>
<comment type="caution">
    <text evidence="17">The sequence shown here is derived from an EMBL/GenBank/DDBJ whole genome shotgun (WGS) entry which is preliminary data.</text>
</comment>
<dbReference type="Gene3D" id="3.30.930.10">
    <property type="entry name" value="Bira Bifunctional Protein, Domain 2"/>
    <property type="match status" value="1"/>
</dbReference>
<evidence type="ECO:0000256" key="9">
    <source>
        <dbReference type="ARBA" id="ARBA00022884"/>
    </source>
</evidence>
<dbReference type="HAMAP" id="MF_00184">
    <property type="entry name" value="Thr_tRNA_synth"/>
    <property type="match status" value="1"/>
</dbReference>
<keyword evidence="11 14" id="KW-0030">Aminoacyl-tRNA synthetase</keyword>
<dbReference type="GeneID" id="1476645"/>
<gene>
    <name evidence="14" type="primary">thrS</name>
    <name evidence="17" type="ORF">HA336_03580</name>
</gene>
<dbReference type="Pfam" id="PF08915">
    <property type="entry name" value="tRNA-Thr_ED"/>
    <property type="match status" value="1"/>
</dbReference>
<dbReference type="GO" id="GO:0004829">
    <property type="term" value="F:threonine-tRNA ligase activity"/>
    <property type="evidence" value="ECO:0007669"/>
    <property type="project" value="UniProtKB-UniRule"/>
</dbReference>
<dbReference type="FunFam" id="3.50.80.10:FF:000004">
    <property type="entry name" value="Threonine--tRNA ligase"/>
    <property type="match status" value="1"/>
</dbReference>